<sequence>MRTYPVTYKDRFGEESTTILSDGSTMCLTLRAIEFKGIDFEMLSGKMDHTQFEYEKYQDGTGYLTNFEMDVQFPIKINSGTIADSGEITAHIRTGREKETLVSLELTTAFGKFLNSKKHEWFEDALIEIQQLLPQKCRIKSCLSCRYSNYHPIGNGMFGGLHCFRNLKCEARHVSNKGELMLLWQKGEEENKIFNVQEIYDCPEHAFLTQKDWAYKSWS</sequence>
<dbReference type="Pfam" id="PF19822">
    <property type="entry name" value="DUF6304"/>
    <property type="match status" value="1"/>
</dbReference>
<dbReference type="OrthoDB" id="653307at2"/>
<protein>
    <submittedName>
        <fullName evidence="1">Uncharacterized protein</fullName>
    </submittedName>
</protein>
<name>A0A1M6NRX8_9FLAO</name>
<dbReference type="STRING" id="192903.SAMN04488513_11515"/>
<dbReference type="EMBL" id="FQYU01000015">
    <property type="protein sequence ID" value="SHJ98332.1"/>
    <property type="molecule type" value="Genomic_DNA"/>
</dbReference>
<evidence type="ECO:0000313" key="1">
    <source>
        <dbReference type="EMBL" id="SHJ98332.1"/>
    </source>
</evidence>
<dbReference type="InterPro" id="IPR046271">
    <property type="entry name" value="DUF6304"/>
</dbReference>
<dbReference type="AlphaFoldDB" id="A0A1M6NRX8"/>
<dbReference type="RefSeq" id="WP_072995641.1">
    <property type="nucleotide sequence ID" value="NZ_FQYU01000015.1"/>
</dbReference>
<proteinExistence type="predicted"/>
<reference evidence="2" key="1">
    <citation type="submission" date="2016-11" db="EMBL/GenBank/DDBJ databases">
        <authorList>
            <person name="Varghese N."/>
            <person name="Submissions S."/>
        </authorList>
    </citation>
    <scope>NUCLEOTIDE SEQUENCE [LARGE SCALE GENOMIC DNA]</scope>
    <source>
        <strain evidence="2">DSM 19858</strain>
    </source>
</reference>
<organism evidence="1 2">
    <name type="scientific">Pseudozobellia thermophila</name>
    <dbReference type="NCBI Taxonomy" id="192903"/>
    <lineage>
        <taxon>Bacteria</taxon>
        <taxon>Pseudomonadati</taxon>
        <taxon>Bacteroidota</taxon>
        <taxon>Flavobacteriia</taxon>
        <taxon>Flavobacteriales</taxon>
        <taxon>Flavobacteriaceae</taxon>
        <taxon>Pseudozobellia</taxon>
    </lineage>
</organism>
<accession>A0A1M6NRX8</accession>
<keyword evidence="2" id="KW-1185">Reference proteome</keyword>
<evidence type="ECO:0000313" key="2">
    <source>
        <dbReference type="Proteomes" id="UP000184543"/>
    </source>
</evidence>
<dbReference type="Proteomes" id="UP000184543">
    <property type="component" value="Unassembled WGS sequence"/>
</dbReference>
<gene>
    <name evidence="1" type="ORF">SAMN04488513_11515</name>
</gene>